<dbReference type="Pfam" id="PF00534">
    <property type="entry name" value="Glycos_transf_1"/>
    <property type="match status" value="1"/>
</dbReference>
<evidence type="ECO:0000259" key="3">
    <source>
        <dbReference type="Pfam" id="PF00534"/>
    </source>
</evidence>
<dbReference type="Gene3D" id="3.40.50.2000">
    <property type="entry name" value="Glycogen Phosphorylase B"/>
    <property type="match status" value="1"/>
</dbReference>
<keyword evidence="5" id="KW-1185">Reference proteome</keyword>
<evidence type="ECO:0000256" key="2">
    <source>
        <dbReference type="ARBA" id="ARBA00022679"/>
    </source>
</evidence>
<feature type="domain" description="Glycosyl transferase family 1" evidence="3">
    <location>
        <begin position="223"/>
        <end position="380"/>
    </location>
</feature>
<dbReference type="Proteomes" id="UP001247754">
    <property type="component" value="Unassembled WGS sequence"/>
</dbReference>
<dbReference type="InterPro" id="IPR001296">
    <property type="entry name" value="Glyco_trans_1"/>
</dbReference>
<dbReference type="CDD" id="cd01635">
    <property type="entry name" value="Glycosyltransferase_GTB-type"/>
    <property type="match status" value="1"/>
</dbReference>
<dbReference type="PANTHER" id="PTHR12526:SF510">
    <property type="entry name" value="D-INOSITOL 3-PHOSPHATE GLYCOSYLTRANSFERASE"/>
    <property type="match status" value="1"/>
</dbReference>
<dbReference type="RefSeq" id="WP_310456571.1">
    <property type="nucleotide sequence ID" value="NZ_JAVKPH010000005.1"/>
</dbReference>
<accession>A0ABU1F622</accession>
<keyword evidence="2" id="KW-0808">Transferase</keyword>
<gene>
    <name evidence="4" type="ORF">RGD00_06900</name>
</gene>
<dbReference type="SUPFAM" id="SSF53756">
    <property type="entry name" value="UDP-Glycosyltransferase/glycogen phosphorylase"/>
    <property type="match status" value="1"/>
</dbReference>
<evidence type="ECO:0000313" key="4">
    <source>
        <dbReference type="EMBL" id="MDR5652323.1"/>
    </source>
</evidence>
<keyword evidence="1" id="KW-0328">Glycosyltransferase</keyword>
<evidence type="ECO:0000313" key="5">
    <source>
        <dbReference type="Proteomes" id="UP001247754"/>
    </source>
</evidence>
<sequence>MDQSDGTLLIYAPVPLYRAADGGWLVEAQACNGLRLWAENFARVIVMMPLAPGAPPPGWVPAAAIGPAVARIEIAALPMAWRPDRFLRHLPATRRRIRALIDRADYLSFAIGGLFGDWGAVACFEARRMGRRHAVWTDRVESAVTRHMAAQPGPWRARLRARLTHRPMAALERAVIRGADLGLFHGGETFAAYAPFSRNPHMVHDIHLSRADHIAPAALKAKAAGAAEGPLRLAYVGRADPMKGPRDWIAVLERLAAEGVDFRATWLGDGQDLAWMRARLAADGGLLAGRVDLPGFTEDRGAVLRLLRGAHLFLFCHQTPESPRCLIEALVSAAPILGYDGAFARDLIAGHGGGVLVPQGDVAALAGAVAALARDRGRLAGAIRAAAADGAMFSDDEVFRHRSAIIRAHLGR</sequence>
<protein>
    <submittedName>
        <fullName evidence="4">Glycosyltransferase</fullName>
    </submittedName>
</protein>
<reference evidence="4 5" key="1">
    <citation type="submission" date="2023-09" db="EMBL/GenBank/DDBJ databases">
        <title>Xinfangfangia sedmenti sp. nov., isolated the sedment.</title>
        <authorList>
            <person name="Xu L."/>
        </authorList>
    </citation>
    <scope>NUCLEOTIDE SEQUENCE [LARGE SCALE GENOMIC DNA]</scope>
    <source>
        <strain evidence="4 5">LG-4</strain>
    </source>
</reference>
<dbReference type="EMBL" id="JAVKPH010000005">
    <property type="protein sequence ID" value="MDR5652323.1"/>
    <property type="molecule type" value="Genomic_DNA"/>
</dbReference>
<evidence type="ECO:0000256" key="1">
    <source>
        <dbReference type="ARBA" id="ARBA00022676"/>
    </source>
</evidence>
<dbReference type="PANTHER" id="PTHR12526">
    <property type="entry name" value="GLYCOSYLTRANSFERASE"/>
    <property type="match status" value="1"/>
</dbReference>
<comment type="caution">
    <text evidence="4">The sequence shown here is derived from an EMBL/GenBank/DDBJ whole genome shotgun (WGS) entry which is preliminary data.</text>
</comment>
<organism evidence="4 5">
    <name type="scientific">Ruixingdingia sedimenti</name>
    <dbReference type="NCBI Taxonomy" id="3073604"/>
    <lineage>
        <taxon>Bacteria</taxon>
        <taxon>Pseudomonadati</taxon>
        <taxon>Pseudomonadota</taxon>
        <taxon>Alphaproteobacteria</taxon>
        <taxon>Rhodobacterales</taxon>
        <taxon>Paracoccaceae</taxon>
        <taxon>Ruixingdingia</taxon>
    </lineage>
</organism>
<name>A0ABU1F622_9RHOB</name>
<proteinExistence type="predicted"/>